<comment type="subcellular location">
    <subcellularLocation>
        <location evidence="1">Cell membrane</location>
        <topology evidence="1">Multi-pass membrane protein</topology>
    </subcellularLocation>
</comment>
<protein>
    <submittedName>
        <fullName evidence="10">Branched-chain amino acid ABC transporter permease</fullName>
    </submittedName>
</protein>
<evidence type="ECO:0000256" key="6">
    <source>
        <dbReference type="ARBA" id="ARBA00022989"/>
    </source>
</evidence>
<dbReference type="CDD" id="cd06582">
    <property type="entry name" value="TM_PBP1_LivH_like"/>
    <property type="match status" value="1"/>
</dbReference>
<dbReference type="AlphaFoldDB" id="A0A5K8ABY5"/>
<keyword evidence="2" id="KW-0813">Transport</keyword>
<dbReference type="RefSeq" id="WP_197743340.1">
    <property type="nucleotide sequence ID" value="NZ_AP021879.1"/>
</dbReference>
<evidence type="ECO:0000256" key="3">
    <source>
        <dbReference type="ARBA" id="ARBA00022475"/>
    </source>
</evidence>
<gene>
    <name evidence="10" type="primary">livH_2</name>
    <name evidence="10" type="ORF">DSCOOX_34130</name>
</gene>
<evidence type="ECO:0000256" key="2">
    <source>
        <dbReference type="ARBA" id="ARBA00022448"/>
    </source>
</evidence>
<dbReference type="InterPro" id="IPR001851">
    <property type="entry name" value="ABC_transp_permease"/>
</dbReference>
<dbReference type="GO" id="GO:0006865">
    <property type="term" value="P:amino acid transport"/>
    <property type="evidence" value="ECO:0007669"/>
    <property type="project" value="UniProtKB-KW"/>
</dbReference>
<dbReference type="GO" id="GO:0022857">
    <property type="term" value="F:transmembrane transporter activity"/>
    <property type="evidence" value="ECO:0007669"/>
    <property type="project" value="InterPro"/>
</dbReference>
<keyword evidence="11" id="KW-1185">Reference proteome</keyword>
<evidence type="ECO:0000256" key="4">
    <source>
        <dbReference type="ARBA" id="ARBA00022692"/>
    </source>
</evidence>
<feature type="transmembrane region" description="Helical" evidence="9">
    <location>
        <begin position="94"/>
        <end position="113"/>
    </location>
</feature>
<keyword evidence="6 9" id="KW-1133">Transmembrane helix</keyword>
<dbReference type="PANTHER" id="PTHR11795">
    <property type="entry name" value="BRANCHED-CHAIN AMINO ACID TRANSPORT SYSTEM PERMEASE PROTEIN LIVH"/>
    <property type="match status" value="1"/>
</dbReference>
<evidence type="ECO:0000256" key="8">
    <source>
        <dbReference type="ARBA" id="ARBA00037998"/>
    </source>
</evidence>
<keyword evidence="4 9" id="KW-0812">Transmembrane</keyword>
<evidence type="ECO:0000313" key="11">
    <source>
        <dbReference type="Proteomes" id="UP000422108"/>
    </source>
</evidence>
<proteinExistence type="inferred from homology"/>
<dbReference type="GO" id="GO:0005886">
    <property type="term" value="C:plasma membrane"/>
    <property type="evidence" value="ECO:0007669"/>
    <property type="project" value="UniProtKB-SubCell"/>
</dbReference>
<dbReference type="Pfam" id="PF02653">
    <property type="entry name" value="BPD_transp_2"/>
    <property type="match status" value="1"/>
</dbReference>
<organism evidence="10 11">
    <name type="scientific">Desulfosarcina ovata subsp. ovata</name>
    <dbReference type="NCBI Taxonomy" id="2752305"/>
    <lineage>
        <taxon>Bacteria</taxon>
        <taxon>Pseudomonadati</taxon>
        <taxon>Thermodesulfobacteriota</taxon>
        <taxon>Desulfobacteria</taxon>
        <taxon>Desulfobacterales</taxon>
        <taxon>Desulfosarcinaceae</taxon>
        <taxon>Desulfosarcina</taxon>
    </lineage>
</organism>
<dbReference type="Proteomes" id="UP000422108">
    <property type="component" value="Chromosome"/>
</dbReference>
<evidence type="ECO:0000256" key="7">
    <source>
        <dbReference type="ARBA" id="ARBA00023136"/>
    </source>
</evidence>
<dbReference type="PANTHER" id="PTHR11795:SF450">
    <property type="entry name" value="ABC TRANSPORTER PERMEASE PROTEIN"/>
    <property type="match status" value="1"/>
</dbReference>
<feature type="transmembrane region" description="Helical" evidence="9">
    <location>
        <begin position="265"/>
        <end position="282"/>
    </location>
</feature>
<keyword evidence="3" id="KW-1003">Cell membrane</keyword>
<evidence type="ECO:0000256" key="1">
    <source>
        <dbReference type="ARBA" id="ARBA00004651"/>
    </source>
</evidence>
<keyword evidence="7 9" id="KW-0472">Membrane</keyword>
<evidence type="ECO:0000256" key="9">
    <source>
        <dbReference type="SAM" id="Phobius"/>
    </source>
</evidence>
<dbReference type="EMBL" id="AP021879">
    <property type="protein sequence ID" value="BBO90233.1"/>
    <property type="molecule type" value="Genomic_DNA"/>
</dbReference>
<reference evidence="10 11" key="1">
    <citation type="submission" date="2019-11" db="EMBL/GenBank/DDBJ databases">
        <title>Comparative genomics of hydrocarbon-degrading Desulfosarcina strains.</title>
        <authorList>
            <person name="Watanabe M."/>
            <person name="Kojima H."/>
            <person name="Fukui M."/>
        </authorList>
    </citation>
    <scope>NUCLEOTIDE SEQUENCE [LARGE SCALE GENOMIC DNA]</scope>
    <source>
        <strain evidence="11">oXyS1</strain>
    </source>
</reference>
<evidence type="ECO:0000256" key="5">
    <source>
        <dbReference type="ARBA" id="ARBA00022970"/>
    </source>
</evidence>
<feature type="transmembrane region" description="Helical" evidence="9">
    <location>
        <begin position="194"/>
        <end position="216"/>
    </location>
</feature>
<feature type="transmembrane region" description="Helical" evidence="9">
    <location>
        <begin position="37"/>
        <end position="58"/>
    </location>
</feature>
<dbReference type="InterPro" id="IPR052157">
    <property type="entry name" value="BCAA_transport_permease"/>
</dbReference>
<sequence length="288" mass="29905">MGGFQDLLQFIFAGITNGAIYALIALGFCVVHNTIGIVNFAQVDFVSLGGMFLFSGLFWSGLPMVVALPLAVGAVVAVGIAVERLGIRPSRSQNHLVLIFLTIGISIVLRGIMKLVWGKNRMAVPPLVDDIPFRIAGAAILPQAVAILMITALVIVLLVFFFHRTRLGLAMRAVASNQTAAMVVGIPVGRVKAASFALAGGLGGLAGVLITPITTLSYDVGVLLGLKGFAAAILGGFGSFPGAILGGVGLGLLESLSAGYWSSDYKDVAAFVVLLLVLFIRPKGLMGK</sequence>
<accession>A0A5K8ABY5</accession>
<comment type="similarity">
    <text evidence="8">Belongs to the binding-protein-dependent transport system permease family. LivHM subfamily.</text>
</comment>
<keyword evidence="5" id="KW-0029">Amino-acid transport</keyword>
<feature type="transmembrane region" description="Helical" evidence="9">
    <location>
        <begin position="228"/>
        <end position="253"/>
    </location>
</feature>
<feature type="transmembrane region" description="Helical" evidence="9">
    <location>
        <begin position="169"/>
        <end position="188"/>
    </location>
</feature>
<name>A0A5K8ABY5_9BACT</name>
<feature type="transmembrane region" description="Helical" evidence="9">
    <location>
        <begin position="64"/>
        <end position="82"/>
    </location>
</feature>
<feature type="transmembrane region" description="Helical" evidence="9">
    <location>
        <begin position="6"/>
        <end position="30"/>
    </location>
</feature>
<feature type="transmembrane region" description="Helical" evidence="9">
    <location>
        <begin position="133"/>
        <end position="162"/>
    </location>
</feature>
<evidence type="ECO:0000313" key="10">
    <source>
        <dbReference type="EMBL" id="BBO90233.1"/>
    </source>
</evidence>